<reference evidence="1 2" key="1">
    <citation type="journal article" date="2009" name="Science">
        <title>Green evolution and dynamic adaptations revealed by genomes of the marine picoeukaryotes Micromonas.</title>
        <authorList>
            <person name="Worden A.Z."/>
            <person name="Lee J.H."/>
            <person name="Mock T."/>
            <person name="Rouze P."/>
            <person name="Simmons M.P."/>
            <person name="Aerts A.L."/>
            <person name="Allen A.E."/>
            <person name="Cuvelier M.L."/>
            <person name="Derelle E."/>
            <person name="Everett M.V."/>
            <person name="Foulon E."/>
            <person name="Grimwood J."/>
            <person name="Gundlach H."/>
            <person name="Henrissat B."/>
            <person name="Napoli C."/>
            <person name="McDonald S.M."/>
            <person name="Parker M.S."/>
            <person name="Rombauts S."/>
            <person name="Salamov A."/>
            <person name="Von Dassow P."/>
            <person name="Badger J.H."/>
            <person name="Coutinho P.M."/>
            <person name="Demir E."/>
            <person name="Dubchak I."/>
            <person name="Gentemann C."/>
            <person name="Eikrem W."/>
            <person name="Gready J.E."/>
            <person name="John U."/>
            <person name="Lanier W."/>
            <person name="Lindquist E.A."/>
            <person name="Lucas S."/>
            <person name="Mayer K.F."/>
            <person name="Moreau H."/>
            <person name="Not F."/>
            <person name="Otillar R."/>
            <person name="Panaud O."/>
            <person name="Pangilinan J."/>
            <person name="Paulsen I."/>
            <person name="Piegu B."/>
            <person name="Poliakov A."/>
            <person name="Robbens S."/>
            <person name="Schmutz J."/>
            <person name="Toulza E."/>
            <person name="Wyss T."/>
            <person name="Zelensky A."/>
            <person name="Zhou K."/>
            <person name="Armbrust E.V."/>
            <person name="Bhattacharya D."/>
            <person name="Goodenough U.W."/>
            <person name="Van de Peer Y."/>
            <person name="Grigoriev I.V."/>
        </authorList>
    </citation>
    <scope>NUCLEOTIDE SEQUENCE [LARGE SCALE GENOMIC DNA]</scope>
    <source>
        <strain evidence="2">RCC299 / NOUM17</strain>
    </source>
</reference>
<protein>
    <submittedName>
        <fullName evidence="1">Uncharacterized protein</fullName>
    </submittedName>
</protein>
<sequence length="68" mass="7962">MSPRRIQCSTTVITEGRDLPEGVWDVFKLFLTTQARRDELFKAKNAGELNPHNLLSKMNLWWTMQILD</sequence>
<organism evidence="1 2">
    <name type="scientific">Micromonas commoda (strain RCC299 / NOUM17 / CCMP2709)</name>
    <name type="common">Picoplanktonic green alga</name>
    <dbReference type="NCBI Taxonomy" id="296587"/>
    <lineage>
        <taxon>Eukaryota</taxon>
        <taxon>Viridiplantae</taxon>
        <taxon>Chlorophyta</taxon>
        <taxon>Mamiellophyceae</taxon>
        <taxon>Mamiellales</taxon>
        <taxon>Mamiellaceae</taxon>
        <taxon>Micromonas</taxon>
    </lineage>
</organism>
<dbReference type="InParanoid" id="C1FDJ5"/>
<keyword evidence="2" id="KW-1185">Reference proteome</keyword>
<evidence type="ECO:0000313" key="2">
    <source>
        <dbReference type="Proteomes" id="UP000002009"/>
    </source>
</evidence>
<dbReference type="GeneID" id="8250464"/>
<dbReference type="Proteomes" id="UP000002009">
    <property type="component" value="Chromosome 1"/>
</dbReference>
<dbReference type="EMBL" id="CP001574">
    <property type="protein sequence ID" value="ACO68801.1"/>
    <property type="molecule type" value="Genomic_DNA"/>
</dbReference>
<gene>
    <name evidence="1" type="ORF">MICPUN_55048</name>
</gene>
<dbReference type="RefSeq" id="XP_002507543.1">
    <property type="nucleotide sequence ID" value="XM_002507497.1"/>
</dbReference>
<proteinExistence type="predicted"/>
<dbReference type="KEGG" id="mis:MICPUN_55048"/>
<dbReference type="AlphaFoldDB" id="C1FDJ5"/>
<evidence type="ECO:0000313" key="1">
    <source>
        <dbReference type="EMBL" id="ACO68801.1"/>
    </source>
</evidence>
<name>C1FDJ5_MICCC</name>
<accession>C1FDJ5</accession>